<evidence type="ECO:0000256" key="2">
    <source>
        <dbReference type="ARBA" id="ARBA00022574"/>
    </source>
</evidence>
<keyword evidence="4" id="KW-0539">Nucleus</keyword>
<evidence type="ECO:0000256" key="5">
    <source>
        <dbReference type="SAM" id="MobiDB-lite"/>
    </source>
</evidence>
<evidence type="ECO:0000313" key="7">
    <source>
        <dbReference type="Proteomes" id="UP001154252"/>
    </source>
</evidence>
<sequence>MRPMPRWITALATLPGTDVVLSGSWDGFIRAWRVSEDKKTLIALGPIGAGSPGTFTPPDTPSQQLKQTLALDATPTADEKEPEPLIKGVINDIAVFERRPESDMPGAESKRSETAHEPRGLSIVAAVGKEHRLARWKCFTNNFHEGPTSGGRNCAVVFEVPFATNDTVKADV</sequence>
<keyword evidence="7" id="KW-1185">Reference proteome</keyword>
<protein>
    <submittedName>
        <fullName evidence="6">Uncharacterized protein</fullName>
    </submittedName>
</protein>
<evidence type="ECO:0000256" key="1">
    <source>
        <dbReference type="ARBA" id="ARBA00004123"/>
    </source>
</evidence>
<reference evidence="6" key="1">
    <citation type="submission" date="2021-07" db="EMBL/GenBank/DDBJ databases">
        <authorList>
            <person name="Branca A.L. A."/>
        </authorList>
    </citation>
    <scope>NUCLEOTIDE SEQUENCE</scope>
</reference>
<comment type="caution">
    <text evidence="6">The sequence shown here is derived from an EMBL/GenBank/DDBJ whole genome shotgun (WGS) entry which is preliminary data.</text>
</comment>
<dbReference type="OrthoDB" id="189968at2759"/>
<comment type="subcellular location">
    <subcellularLocation>
        <location evidence="1">Nucleus</location>
    </subcellularLocation>
</comment>
<dbReference type="GO" id="GO:0032040">
    <property type="term" value="C:small-subunit processome"/>
    <property type="evidence" value="ECO:0007669"/>
    <property type="project" value="TreeGrafter"/>
</dbReference>
<dbReference type="Proteomes" id="UP001154252">
    <property type="component" value="Unassembled WGS sequence"/>
</dbReference>
<proteinExistence type="predicted"/>
<evidence type="ECO:0000256" key="4">
    <source>
        <dbReference type="ARBA" id="ARBA00023242"/>
    </source>
</evidence>
<evidence type="ECO:0000313" key="6">
    <source>
        <dbReference type="EMBL" id="CAG8891037.1"/>
    </source>
</evidence>
<dbReference type="InterPro" id="IPR015943">
    <property type="entry name" value="WD40/YVTN_repeat-like_dom_sf"/>
</dbReference>
<name>A0A9W4P324_9EURO</name>
<dbReference type="GO" id="GO:0034511">
    <property type="term" value="F:U3 snoRNA binding"/>
    <property type="evidence" value="ECO:0007669"/>
    <property type="project" value="InterPro"/>
</dbReference>
<keyword evidence="3" id="KW-0677">Repeat</keyword>
<gene>
    <name evidence="6" type="ORF">PEGY_LOCUS2670</name>
</gene>
<accession>A0A9W4P324</accession>
<dbReference type="PANTHER" id="PTHR19865:SF0">
    <property type="entry name" value="U3 SMALL NUCLEOLAR RNA-INTERACTING PROTEIN 2"/>
    <property type="match status" value="1"/>
</dbReference>
<dbReference type="EMBL" id="CAJVRC010000843">
    <property type="protein sequence ID" value="CAG8891037.1"/>
    <property type="molecule type" value="Genomic_DNA"/>
</dbReference>
<dbReference type="InterPro" id="IPR039241">
    <property type="entry name" value="Rrp9-like"/>
</dbReference>
<dbReference type="AlphaFoldDB" id="A0A9W4P324"/>
<dbReference type="PANTHER" id="PTHR19865">
    <property type="entry name" value="U3 SMALL NUCLEOLAR RNA INTERACTING PROTEIN 2"/>
    <property type="match status" value="1"/>
</dbReference>
<organism evidence="6 7">
    <name type="scientific">Penicillium egyptiacum</name>
    <dbReference type="NCBI Taxonomy" id="1303716"/>
    <lineage>
        <taxon>Eukaryota</taxon>
        <taxon>Fungi</taxon>
        <taxon>Dikarya</taxon>
        <taxon>Ascomycota</taxon>
        <taxon>Pezizomycotina</taxon>
        <taxon>Eurotiomycetes</taxon>
        <taxon>Eurotiomycetidae</taxon>
        <taxon>Eurotiales</taxon>
        <taxon>Aspergillaceae</taxon>
        <taxon>Penicillium</taxon>
    </lineage>
</organism>
<keyword evidence="2" id="KW-0853">WD repeat</keyword>
<dbReference type="Gene3D" id="2.130.10.10">
    <property type="entry name" value="YVTN repeat-like/Quinoprotein amine dehydrogenase"/>
    <property type="match status" value="1"/>
</dbReference>
<evidence type="ECO:0000256" key="3">
    <source>
        <dbReference type="ARBA" id="ARBA00022737"/>
    </source>
</evidence>
<feature type="region of interest" description="Disordered" evidence="5">
    <location>
        <begin position="97"/>
        <end position="119"/>
    </location>
</feature>